<feature type="transmembrane region" description="Helical" evidence="7">
    <location>
        <begin position="220"/>
        <end position="240"/>
    </location>
</feature>
<dbReference type="InterPro" id="IPR011701">
    <property type="entry name" value="MFS"/>
</dbReference>
<feature type="compositionally biased region" description="Basic and acidic residues" evidence="6">
    <location>
        <begin position="1"/>
        <end position="17"/>
    </location>
</feature>
<evidence type="ECO:0000256" key="6">
    <source>
        <dbReference type="SAM" id="MobiDB-lite"/>
    </source>
</evidence>
<feature type="transmembrane region" description="Helical" evidence="7">
    <location>
        <begin position="66"/>
        <end position="90"/>
    </location>
</feature>
<feature type="region of interest" description="Disordered" evidence="6">
    <location>
        <begin position="1"/>
        <end position="51"/>
    </location>
</feature>
<accession>A0A6P8BKJ6</accession>
<feature type="transmembrane region" description="Helical" evidence="7">
    <location>
        <begin position="189"/>
        <end position="208"/>
    </location>
</feature>
<keyword evidence="3 7" id="KW-0812">Transmembrane</keyword>
<dbReference type="PANTHER" id="PTHR23501">
    <property type="entry name" value="MAJOR FACILITATOR SUPERFAMILY"/>
    <property type="match status" value="1"/>
</dbReference>
<dbReference type="SUPFAM" id="SSF103473">
    <property type="entry name" value="MFS general substrate transporter"/>
    <property type="match status" value="1"/>
</dbReference>
<evidence type="ECO:0000313" key="9">
    <source>
        <dbReference type="Proteomes" id="UP000515153"/>
    </source>
</evidence>
<dbReference type="Pfam" id="PF07690">
    <property type="entry name" value="MFS_1"/>
    <property type="match status" value="1"/>
</dbReference>
<reference evidence="10" key="1">
    <citation type="journal article" date="2019" name="Mol. Biol. Evol.">
        <title>Blast fungal genomes show frequent chromosomal changes, gene gains and losses, and effector gene turnover.</title>
        <authorList>
            <person name="Gomez Luciano L.B."/>
            <person name="Jason Tsai I."/>
            <person name="Chuma I."/>
            <person name="Tosa Y."/>
            <person name="Chen Y.H."/>
            <person name="Li J.Y."/>
            <person name="Li M.Y."/>
            <person name="Jade Lu M.Y."/>
            <person name="Nakayashiki H."/>
            <person name="Li W.H."/>
        </authorList>
    </citation>
    <scope>NUCLEOTIDE SEQUENCE</scope>
    <source>
        <strain evidence="10">NI907</strain>
    </source>
</reference>
<dbReference type="KEGG" id="pgri:PgNI_02210"/>
<keyword evidence="5 7" id="KW-0472">Membrane</keyword>
<sequence length="574" mass="61624">MSSQYGKEESREAENKELIPQTSGGNMQDEPVVGEEEKSTPQGIAESSEGETPDEIQYCNILQTNLLAIGLCLGLFVVALDNTVIAIAIPKITTEFHSLDNTGWYGSAYMLTNCALQPMFGKFYTHFDVKWTYLSSLCVFELGSILCAGATNPAMLSVGRAVAGAGAAALFNGAMTIISYRIPLRKRSIYIGLLTSMYGIASVVGPILGGAFTEYITWRWCFWINLPIGAVTAISIVFIFSSPANKASKLTFRERIGKLDMVGIILLISCIVCLLLALQWGGTTYSWSDSRVWGCFLGFGIVGFAFVWLQLRLGDDATVPPRILKQRTIWSILCFELLVGVGMYLLVYYLPFYFQAVRLLPAQASGIRMIPLLVSVTIASIVSGGLTTATGHYVPLLHISSVMFTVGAGLCSTLKVDSYAGEWVGYQLLAGIGVGLSLQVGYVAAQVVLPPEDQATGVALVSFCASLGGALAVSLGNNVLLNALTDELRSRIADSDVIDVIISAGASNVASETPPSLLPDVVLSYNRAITRVFIVAIPVGAASFVFCLFTEWRKIDTKKNLSDEGTSEDSKAGV</sequence>
<dbReference type="CDD" id="cd17502">
    <property type="entry name" value="MFS_Azr1_MDR_like"/>
    <property type="match status" value="1"/>
</dbReference>
<keyword evidence="9" id="KW-1185">Reference proteome</keyword>
<evidence type="ECO:0000256" key="2">
    <source>
        <dbReference type="ARBA" id="ARBA00022448"/>
    </source>
</evidence>
<evidence type="ECO:0000256" key="4">
    <source>
        <dbReference type="ARBA" id="ARBA00022989"/>
    </source>
</evidence>
<organism evidence="9 10">
    <name type="scientific">Pyricularia grisea</name>
    <name type="common">Crabgrass-specific blast fungus</name>
    <name type="synonym">Magnaporthe grisea</name>
    <dbReference type="NCBI Taxonomy" id="148305"/>
    <lineage>
        <taxon>Eukaryota</taxon>
        <taxon>Fungi</taxon>
        <taxon>Dikarya</taxon>
        <taxon>Ascomycota</taxon>
        <taxon>Pezizomycotina</taxon>
        <taxon>Sordariomycetes</taxon>
        <taxon>Sordariomycetidae</taxon>
        <taxon>Magnaporthales</taxon>
        <taxon>Pyriculariaceae</taxon>
        <taxon>Pyricularia</taxon>
    </lineage>
</organism>
<feature type="transmembrane region" description="Helical" evidence="7">
    <location>
        <begin position="370"/>
        <end position="389"/>
    </location>
</feature>
<dbReference type="PROSITE" id="PS50850">
    <property type="entry name" value="MFS"/>
    <property type="match status" value="1"/>
</dbReference>
<feature type="transmembrane region" description="Helical" evidence="7">
    <location>
        <begin position="290"/>
        <end position="309"/>
    </location>
</feature>
<evidence type="ECO:0000313" key="10">
    <source>
        <dbReference type="RefSeq" id="XP_030987838.1"/>
    </source>
</evidence>
<reference evidence="10" key="2">
    <citation type="submission" date="2019-10" db="EMBL/GenBank/DDBJ databases">
        <authorList>
            <consortium name="NCBI Genome Project"/>
        </authorList>
    </citation>
    <scope>NUCLEOTIDE SEQUENCE</scope>
    <source>
        <strain evidence="10">NI907</strain>
    </source>
</reference>
<dbReference type="FunFam" id="1.20.1720.10:FF:000012">
    <property type="entry name" value="MFS toxin efflux pump (AflT)"/>
    <property type="match status" value="1"/>
</dbReference>
<dbReference type="Gene3D" id="1.20.1250.20">
    <property type="entry name" value="MFS general substrate transporter like domains"/>
    <property type="match status" value="2"/>
</dbReference>
<comment type="subcellular location">
    <subcellularLocation>
        <location evidence="1">Membrane</location>
        <topology evidence="1">Multi-pass membrane protein</topology>
    </subcellularLocation>
</comment>
<evidence type="ECO:0000256" key="3">
    <source>
        <dbReference type="ARBA" id="ARBA00022692"/>
    </source>
</evidence>
<dbReference type="PANTHER" id="PTHR23501:SF198">
    <property type="entry name" value="AZOLE RESISTANCE PROTEIN 1-RELATED"/>
    <property type="match status" value="1"/>
</dbReference>
<dbReference type="FunFam" id="1.20.1250.20:FF:000196">
    <property type="entry name" value="MFS toxin efflux pump (AflT)"/>
    <property type="match status" value="1"/>
</dbReference>
<dbReference type="GO" id="GO:0022857">
    <property type="term" value="F:transmembrane transporter activity"/>
    <property type="evidence" value="ECO:0007669"/>
    <property type="project" value="InterPro"/>
</dbReference>
<dbReference type="InterPro" id="IPR036259">
    <property type="entry name" value="MFS_trans_sf"/>
</dbReference>
<dbReference type="PRINTS" id="PR01036">
    <property type="entry name" value="TCRTETB"/>
</dbReference>
<keyword evidence="2" id="KW-0813">Transport</keyword>
<dbReference type="GeneID" id="41957189"/>
<name>A0A6P8BKJ6_PYRGI</name>
<feature type="transmembrane region" description="Helical" evidence="7">
    <location>
        <begin position="329"/>
        <end position="350"/>
    </location>
</feature>
<keyword evidence="4 7" id="KW-1133">Transmembrane helix</keyword>
<evidence type="ECO:0000256" key="7">
    <source>
        <dbReference type="SAM" id="Phobius"/>
    </source>
</evidence>
<feature type="transmembrane region" description="Helical" evidence="7">
    <location>
        <begin position="456"/>
        <end position="475"/>
    </location>
</feature>
<evidence type="ECO:0000256" key="1">
    <source>
        <dbReference type="ARBA" id="ARBA00004141"/>
    </source>
</evidence>
<feature type="transmembrane region" description="Helical" evidence="7">
    <location>
        <begin position="428"/>
        <end position="449"/>
    </location>
</feature>
<gene>
    <name evidence="10" type="ORF">PgNI_02210</name>
</gene>
<evidence type="ECO:0000259" key="8">
    <source>
        <dbReference type="PROSITE" id="PS50850"/>
    </source>
</evidence>
<protein>
    <recommendedName>
        <fullName evidence="8">Major facilitator superfamily (MFS) profile domain-containing protein</fullName>
    </recommendedName>
</protein>
<feature type="transmembrane region" description="Helical" evidence="7">
    <location>
        <begin position="161"/>
        <end position="182"/>
    </location>
</feature>
<reference evidence="10" key="3">
    <citation type="submission" date="2025-08" db="UniProtKB">
        <authorList>
            <consortium name="RefSeq"/>
        </authorList>
    </citation>
    <scope>IDENTIFICATION</scope>
    <source>
        <strain evidence="10">NI907</strain>
    </source>
</reference>
<feature type="transmembrane region" description="Helical" evidence="7">
    <location>
        <begin position="528"/>
        <end position="549"/>
    </location>
</feature>
<feature type="transmembrane region" description="Helical" evidence="7">
    <location>
        <begin position="133"/>
        <end position="155"/>
    </location>
</feature>
<dbReference type="InterPro" id="IPR020846">
    <property type="entry name" value="MFS_dom"/>
</dbReference>
<dbReference type="AlphaFoldDB" id="A0A6P8BKJ6"/>
<dbReference type="Proteomes" id="UP000515153">
    <property type="component" value="Unplaced"/>
</dbReference>
<dbReference type="RefSeq" id="XP_030987838.1">
    <property type="nucleotide sequence ID" value="XM_031122277.1"/>
</dbReference>
<dbReference type="GO" id="GO:0005886">
    <property type="term" value="C:plasma membrane"/>
    <property type="evidence" value="ECO:0007669"/>
    <property type="project" value="TreeGrafter"/>
</dbReference>
<feature type="transmembrane region" description="Helical" evidence="7">
    <location>
        <begin position="261"/>
        <end position="278"/>
    </location>
</feature>
<feature type="domain" description="Major facilitator superfamily (MFS) profile" evidence="8">
    <location>
        <begin position="67"/>
        <end position="555"/>
    </location>
</feature>
<proteinExistence type="predicted"/>
<evidence type="ECO:0000256" key="5">
    <source>
        <dbReference type="ARBA" id="ARBA00023136"/>
    </source>
</evidence>